<dbReference type="AlphaFoldDB" id="A0A0M3IGS5"/>
<evidence type="ECO:0000256" key="1">
    <source>
        <dbReference type="SAM" id="MobiDB-lite"/>
    </source>
</evidence>
<dbReference type="Proteomes" id="UP000036681">
    <property type="component" value="Unplaced"/>
</dbReference>
<organism evidence="2 3">
    <name type="scientific">Ascaris lumbricoides</name>
    <name type="common">Giant roundworm</name>
    <dbReference type="NCBI Taxonomy" id="6252"/>
    <lineage>
        <taxon>Eukaryota</taxon>
        <taxon>Metazoa</taxon>
        <taxon>Ecdysozoa</taxon>
        <taxon>Nematoda</taxon>
        <taxon>Chromadorea</taxon>
        <taxon>Rhabditida</taxon>
        <taxon>Spirurina</taxon>
        <taxon>Ascaridomorpha</taxon>
        <taxon>Ascaridoidea</taxon>
        <taxon>Ascarididae</taxon>
        <taxon>Ascaris</taxon>
    </lineage>
</organism>
<feature type="region of interest" description="Disordered" evidence="1">
    <location>
        <begin position="1"/>
        <end position="56"/>
    </location>
</feature>
<dbReference type="WBParaSite" id="ALUE_0001754101-mRNA-1">
    <property type="protein sequence ID" value="ALUE_0001754101-mRNA-1"/>
    <property type="gene ID" value="ALUE_0001754101"/>
</dbReference>
<evidence type="ECO:0000313" key="3">
    <source>
        <dbReference type="WBParaSite" id="ALUE_0001754101-mRNA-1"/>
    </source>
</evidence>
<keyword evidence="2" id="KW-1185">Reference proteome</keyword>
<reference evidence="3" key="1">
    <citation type="submission" date="2017-02" db="UniProtKB">
        <authorList>
            <consortium name="WormBaseParasite"/>
        </authorList>
    </citation>
    <scope>IDENTIFICATION</scope>
</reference>
<feature type="compositionally biased region" description="Polar residues" evidence="1">
    <location>
        <begin position="1"/>
        <end position="21"/>
    </location>
</feature>
<feature type="compositionally biased region" description="Polar residues" evidence="1">
    <location>
        <begin position="34"/>
        <end position="56"/>
    </location>
</feature>
<proteinExistence type="predicted"/>
<evidence type="ECO:0000313" key="2">
    <source>
        <dbReference type="Proteomes" id="UP000036681"/>
    </source>
</evidence>
<name>A0A0M3IGS5_ASCLU</name>
<sequence length="210" mass="23051">MSDGKPSSSPTHSSIAFSGSFNAHRLSTTEEEISNTSQSSERSGTSTVTVIQATQPTDDTSALIPQQSQSVSTPPKPPVSFHARGFKGAHASFRLRMLQEQHGFEPSERSGTSTVTVIQATQPTDDTTALIPQQSQSVSTPPKPPVSFHARGFKGAHASFRLRMLQEQHGFEPVSFDEFTIKVYLISTIAPIYDTYIFILSYNKLFSQRR</sequence>
<accession>A0A0M3IGS5</accession>
<protein>
    <submittedName>
        <fullName evidence="3">PEST proteolytic signal-containing nuclear protein</fullName>
    </submittedName>
</protein>